<evidence type="ECO:0000256" key="6">
    <source>
        <dbReference type="ARBA" id="ARBA00022884"/>
    </source>
</evidence>
<evidence type="ECO:0000313" key="9">
    <source>
        <dbReference type="EMBL" id="SUV17040.1"/>
    </source>
</evidence>
<dbReference type="Pfam" id="PF07927">
    <property type="entry name" value="HicA_toxin"/>
    <property type="match status" value="1"/>
</dbReference>
<protein>
    <submittedName>
        <fullName evidence="9">YcfA-like protein</fullName>
    </submittedName>
</protein>
<evidence type="ECO:0000256" key="1">
    <source>
        <dbReference type="ARBA" id="ARBA00006620"/>
    </source>
</evidence>
<dbReference type="EMBL" id="CP019980">
    <property type="protein sequence ID" value="AVK97099.1"/>
    <property type="molecule type" value="Genomic_DNA"/>
</dbReference>
<dbReference type="Gene3D" id="3.30.920.30">
    <property type="entry name" value="Hypothetical protein"/>
    <property type="match status" value="1"/>
</dbReference>
<evidence type="ECO:0000256" key="2">
    <source>
        <dbReference type="ARBA" id="ARBA00022649"/>
    </source>
</evidence>
<gene>
    <name evidence="8" type="ORF">LS41612_12910</name>
    <name evidence="9" type="ORF">NCTC10338_02127</name>
</gene>
<sequence>MEKQVTVREALKRLKKEGFIESHTHKSPGSHQRYIHKDDPTRFADISYHSSGQAIPKGTLRSIERTSGVKF</sequence>
<dbReference type="AlphaFoldDB" id="A0A2S0K1B3"/>
<dbReference type="Proteomes" id="UP000238825">
    <property type="component" value="Chromosome"/>
</dbReference>
<evidence type="ECO:0000256" key="3">
    <source>
        <dbReference type="ARBA" id="ARBA00022722"/>
    </source>
</evidence>
<keyword evidence="2" id="KW-1277">Toxin-antitoxin system</keyword>
<evidence type="ECO:0000256" key="5">
    <source>
        <dbReference type="ARBA" id="ARBA00022801"/>
    </source>
</evidence>
<reference evidence="8 10" key="1">
    <citation type="submission" date="2017-03" db="EMBL/GenBank/DDBJ databases">
        <title>The whole genome sequencing and assembly of Lysinibacillus sphaericus DSM 28T strain.</title>
        <authorList>
            <person name="Lee Y.-J."/>
            <person name="Yi H."/>
            <person name="Bahn Y.-S."/>
            <person name="Kim J.F."/>
            <person name="Lee D.-W."/>
        </authorList>
    </citation>
    <scope>NUCLEOTIDE SEQUENCE [LARGE SCALE GENOMIC DNA]</scope>
    <source>
        <strain evidence="8 10">DSM 28</strain>
    </source>
</reference>
<dbReference type="GO" id="GO:0016787">
    <property type="term" value="F:hydrolase activity"/>
    <property type="evidence" value="ECO:0007669"/>
    <property type="project" value="UniProtKB-KW"/>
</dbReference>
<evidence type="ECO:0000256" key="4">
    <source>
        <dbReference type="ARBA" id="ARBA00022759"/>
    </source>
</evidence>
<evidence type="ECO:0000313" key="10">
    <source>
        <dbReference type="Proteomes" id="UP000238825"/>
    </source>
</evidence>
<dbReference type="InterPro" id="IPR038570">
    <property type="entry name" value="HicA_sf"/>
</dbReference>
<reference evidence="9 11" key="2">
    <citation type="submission" date="2018-06" db="EMBL/GenBank/DDBJ databases">
        <authorList>
            <consortium name="Pathogen Informatics"/>
            <person name="Doyle S."/>
        </authorList>
    </citation>
    <scope>NUCLEOTIDE SEQUENCE [LARGE SCALE GENOMIC DNA]</scope>
    <source>
        <strain evidence="9 11">NCTC10338</strain>
    </source>
</reference>
<dbReference type="GO" id="GO:0004519">
    <property type="term" value="F:endonuclease activity"/>
    <property type="evidence" value="ECO:0007669"/>
    <property type="project" value="UniProtKB-KW"/>
</dbReference>
<dbReference type="RefSeq" id="WP_105928910.1">
    <property type="nucleotide sequence ID" value="NZ_BJNS01000037.1"/>
</dbReference>
<evidence type="ECO:0000313" key="11">
    <source>
        <dbReference type="Proteomes" id="UP000255295"/>
    </source>
</evidence>
<keyword evidence="6" id="KW-0694">RNA-binding</keyword>
<evidence type="ECO:0000256" key="7">
    <source>
        <dbReference type="ARBA" id="ARBA00023016"/>
    </source>
</evidence>
<dbReference type="SUPFAM" id="SSF54786">
    <property type="entry name" value="YcfA/nrd intein domain"/>
    <property type="match status" value="1"/>
</dbReference>
<dbReference type="Proteomes" id="UP000255295">
    <property type="component" value="Unassembled WGS sequence"/>
</dbReference>
<keyword evidence="5" id="KW-0378">Hydrolase</keyword>
<name>A0A2S0K1B3_LYSSH</name>
<dbReference type="EMBL" id="UFSZ01000001">
    <property type="protein sequence ID" value="SUV17040.1"/>
    <property type="molecule type" value="Genomic_DNA"/>
</dbReference>
<keyword evidence="7" id="KW-0346">Stress response</keyword>
<proteinExistence type="inferred from homology"/>
<dbReference type="GO" id="GO:0003729">
    <property type="term" value="F:mRNA binding"/>
    <property type="evidence" value="ECO:0007669"/>
    <property type="project" value="InterPro"/>
</dbReference>
<comment type="similarity">
    <text evidence="1">Belongs to the HicA mRNA interferase family.</text>
</comment>
<keyword evidence="3" id="KW-0540">Nuclease</keyword>
<keyword evidence="4" id="KW-0255">Endonuclease</keyword>
<evidence type="ECO:0000313" key="8">
    <source>
        <dbReference type="EMBL" id="AVK97099.1"/>
    </source>
</evidence>
<dbReference type="GeneID" id="48277097"/>
<accession>A0A2S0K1B3</accession>
<organism evidence="8 10">
    <name type="scientific">Lysinibacillus sphaericus</name>
    <name type="common">Bacillus sphaericus</name>
    <dbReference type="NCBI Taxonomy" id="1421"/>
    <lineage>
        <taxon>Bacteria</taxon>
        <taxon>Bacillati</taxon>
        <taxon>Bacillota</taxon>
        <taxon>Bacilli</taxon>
        <taxon>Bacillales</taxon>
        <taxon>Bacillaceae</taxon>
        <taxon>Lysinibacillus</taxon>
    </lineage>
</organism>
<dbReference type="InterPro" id="IPR012933">
    <property type="entry name" value="HicA_mRNA_interferase"/>
</dbReference>